<comment type="similarity">
    <text evidence="1 5">Belongs to the glutathione peroxidase family.</text>
</comment>
<gene>
    <name evidence="6" type="ORF">JZ786_02170</name>
</gene>
<dbReference type="GO" id="GO:0034599">
    <property type="term" value="P:cellular response to oxidative stress"/>
    <property type="evidence" value="ECO:0007669"/>
    <property type="project" value="TreeGrafter"/>
</dbReference>
<dbReference type="KEGG" id="afx:JZ786_02170"/>
<dbReference type="FunFam" id="3.40.30.10:FF:000010">
    <property type="entry name" value="Glutathione peroxidase"/>
    <property type="match status" value="1"/>
</dbReference>
<feature type="active site" evidence="4">
    <location>
        <position position="35"/>
    </location>
</feature>
<evidence type="ECO:0000256" key="4">
    <source>
        <dbReference type="PIRSR" id="PIRSR000303-1"/>
    </source>
</evidence>
<keyword evidence="2 5" id="KW-0575">Peroxidase</keyword>
<dbReference type="InterPro" id="IPR029760">
    <property type="entry name" value="GPX_CS"/>
</dbReference>
<dbReference type="PANTHER" id="PTHR11592">
    <property type="entry name" value="GLUTATHIONE PEROXIDASE"/>
    <property type="match status" value="1"/>
</dbReference>
<dbReference type="InterPro" id="IPR000889">
    <property type="entry name" value="Glutathione_peroxidase"/>
</dbReference>
<dbReference type="EMBL" id="CP071182">
    <property type="protein sequence ID" value="QSO47870.1"/>
    <property type="molecule type" value="Genomic_DNA"/>
</dbReference>
<organism evidence="6 7">
    <name type="scientific">Alicyclobacillus mengziensis</name>
    <dbReference type="NCBI Taxonomy" id="2931921"/>
    <lineage>
        <taxon>Bacteria</taxon>
        <taxon>Bacillati</taxon>
        <taxon>Bacillota</taxon>
        <taxon>Bacilli</taxon>
        <taxon>Bacillales</taxon>
        <taxon>Alicyclobacillaceae</taxon>
        <taxon>Alicyclobacillus</taxon>
    </lineage>
</organism>
<dbReference type="SUPFAM" id="SSF52833">
    <property type="entry name" value="Thioredoxin-like"/>
    <property type="match status" value="1"/>
</dbReference>
<dbReference type="AlphaFoldDB" id="A0A9X7Z7Z1"/>
<dbReference type="InterPro" id="IPR036249">
    <property type="entry name" value="Thioredoxin-like_sf"/>
</dbReference>
<accession>A0A9X7Z7Z1</accession>
<proteinExistence type="inferred from homology"/>
<dbReference type="PIRSF" id="PIRSF000303">
    <property type="entry name" value="Glutathion_perox"/>
    <property type="match status" value="1"/>
</dbReference>
<evidence type="ECO:0000256" key="2">
    <source>
        <dbReference type="ARBA" id="ARBA00022559"/>
    </source>
</evidence>
<evidence type="ECO:0000313" key="6">
    <source>
        <dbReference type="EMBL" id="QSO47870.1"/>
    </source>
</evidence>
<evidence type="ECO:0000256" key="5">
    <source>
        <dbReference type="RuleBase" id="RU000499"/>
    </source>
</evidence>
<dbReference type="PRINTS" id="PR01011">
    <property type="entry name" value="GLUTPROXDASE"/>
</dbReference>
<evidence type="ECO:0000256" key="1">
    <source>
        <dbReference type="ARBA" id="ARBA00006926"/>
    </source>
</evidence>
<name>A0A9X7Z7Z1_9BACL</name>
<dbReference type="Proteomes" id="UP000663505">
    <property type="component" value="Chromosome"/>
</dbReference>
<protein>
    <recommendedName>
        <fullName evidence="5">Glutathione peroxidase</fullName>
    </recommendedName>
</protein>
<dbReference type="PROSITE" id="PS00763">
    <property type="entry name" value="GLUTATHIONE_PEROXID_2"/>
    <property type="match status" value="1"/>
</dbReference>
<sequence length="162" mass="18039">MGVYDFTVTTATGDLQPLESYRGEVLLIVNTASKCGFTPQYKGLQQLYEEFHDQGFRVLGFPCNQFASQEPGTNEEIQQFCQTNYQVTFPVFAKIDVNGASADPLYKYLTQSAPGVLGTEAIKWNFTKFLIDRTGNVVKRFAPNTTPESIHDAILLLLSKPA</sequence>
<dbReference type="Gene3D" id="3.40.30.10">
    <property type="entry name" value="Glutaredoxin"/>
    <property type="match status" value="1"/>
</dbReference>
<evidence type="ECO:0000256" key="3">
    <source>
        <dbReference type="ARBA" id="ARBA00023002"/>
    </source>
</evidence>
<dbReference type="RefSeq" id="WP_206657213.1">
    <property type="nucleotide sequence ID" value="NZ_CP071182.1"/>
</dbReference>
<dbReference type="GO" id="GO:0004601">
    <property type="term" value="F:peroxidase activity"/>
    <property type="evidence" value="ECO:0007669"/>
    <property type="project" value="UniProtKB-KW"/>
</dbReference>
<keyword evidence="3 5" id="KW-0560">Oxidoreductase</keyword>
<keyword evidence="7" id="KW-1185">Reference proteome</keyword>
<reference evidence="6 7" key="1">
    <citation type="submission" date="2021-02" db="EMBL/GenBank/DDBJ databases">
        <title>Alicyclobacillus curvatus sp. nov. and Alicyclobacillus mengziensis sp. nov., two acidophilic bacteria isolated from acid mine drainage.</title>
        <authorList>
            <person name="Huang Y."/>
        </authorList>
    </citation>
    <scope>NUCLEOTIDE SEQUENCE [LARGE SCALE GENOMIC DNA]</scope>
    <source>
        <strain evidence="6 7">S30H14</strain>
    </source>
</reference>
<dbReference type="CDD" id="cd00340">
    <property type="entry name" value="GSH_Peroxidase"/>
    <property type="match status" value="1"/>
</dbReference>
<dbReference type="Pfam" id="PF00255">
    <property type="entry name" value="GSHPx"/>
    <property type="match status" value="1"/>
</dbReference>
<dbReference type="PROSITE" id="PS51355">
    <property type="entry name" value="GLUTATHIONE_PEROXID_3"/>
    <property type="match status" value="1"/>
</dbReference>
<evidence type="ECO:0000313" key="7">
    <source>
        <dbReference type="Proteomes" id="UP000663505"/>
    </source>
</evidence>
<dbReference type="PANTHER" id="PTHR11592:SF78">
    <property type="entry name" value="GLUTATHIONE PEROXIDASE"/>
    <property type="match status" value="1"/>
</dbReference>